<organism evidence="1 2">
    <name type="scientific">Daphnia magna</name>
    <dbReference type="NCBI Taxonomy" id="35525"/>
    <lineage>
        <taxon>Eukaryota</taxon>
        <taxon>Metazoa</taxon>
        <taxon>Ecdysozoa</taxon>
        <taxon>Arthropoda</taxon>
        <taxon>Crustacea</taxon>
        <taxon>Branchiopoda</taxon>
        <taxon>Diplostraca</taxon>
        <taxon>Cladocera</taxon>
        <taxon>Anomopoda</taxon>
        <taxon>Daphniidae</taxon>
        <taxon>Daphnia</taxon>
    </lineage>
</organism>
<evidence type="ECO:0000313" key="1">
    <source>
        <dbReference type="EMBL" id="KZS04854.1"/>
    </source>
</evidence>
<gene>
    <name evidence="1" type="ORF">APZ42_032113</name>
</gene>
<dbReference type="AlphaFoldDB" id="A0A164M9F4"/>
<name>A0A164M9F4_9CRUS</name>
<sequence>MHEVVAQLPMKKVNSDATQSIGFLSPNDFQQSIMMFNGNTS</sequence>
<protein>
    <submittedName>
        <fullName evidence="1">Uncharacterized protein</fullName>
    </submittedName>
</protein>
<accession>A0A164M9F4</accession>
<dbReference type="EMBL" id="LRGB01003046">
    <property type="protein sequence ID" value="KZS04854.1"/>
    <property type="molecule type" value="Genomic_DNA"/>
</dbReference>
<comment type="caution">
    <text evidence="1">The sequence shown here is derived from an EMBL/GenBank/DDBJ whole genome shotgun (WGS) entry which is preliminary data.</text>
</comment>
<proteinExistence type="predicted"/>
<reference evidence="1 2" key="1">
    <citation type="submission" date="2016-03" db="EMBL/GenBank/DDBJ databases">
        <title>EvidentialGene: Evidence-directed Construction of Genes on Genomes.</title>
        <authorList>
            <person name="Gilbert D.G."/>
            <person name="Choi J.-H."/>
            <person name="Mockaitis K."/>
            <person name="Colbourne J."/>
            <person name="Pfrender M."/>
        </authorList>
    </citation>
    <scope>NUCLEOTIDE SEQUENCE [LARGE SCALE GENOMIC DNA]</scope>
    <source>
        <strain evidence="1 2">Xinb3</strain>
        <tissue evidence="1">Complete organism</tissue>
    </source>
</reference>
<keyword evidence="2" id="KW-1185">Reference proteome</keyword>
<dbReference type="Proteomes" id="UP000076858">
    <property type="component" value="Unassembled WGS sequence"/>
</dbReference>
<evidence type="ECO:0000313" key="2">
    <source>
        <dbReference type="Proteomes" id="UP000076858"/>
    </source>
</evidence>